<dbReference type="Proteomes" id="UP000186997">
    <property type="component" value="Unassembled WGS sequence"/>
</dbReference>
<protein>
    <submittedName>
        <fullName evidence="1">Uncharacterized protein</fullName>
    </submittedName>
</protein>
<sequence>MSVATVPIRPAATAWAIASQNERQHDGHRNTDQYLARMISDGRNKVTEKLHISCCRRIETLL</sequence>
<dbReference type="AlphaFoldDB" id="A0A1R3XBP2"/>
<organism evidence="1 2">
    <name type="scientific">Yoonia rosea</name>
    <dbReference type="NCBI Taxonomy" id="287098"/>
    <lineage>
        <taxon>Bacteria</taxon>
        <taxon>Pseudomonadati</taxon>
        <taxon>Pseudomonadota</taxon>
        <taxon>Alphaproteobacteria</taxon>
        <taxon>Rhodobacterales</taxon>
        <taxon>Paracoccaceae</taxon>
        <taxon>Yoonia</taxon>
    </lineage>
</organism>
<name>A0A1R3XBP2_9RHOB</name>
<keyword evidence="2" id="KW-1185">Reference proteome</keyword>
<gene>
    <name evidence="1" type="ORF">SAMN05421665_2722</name>
</gene>
<dbReference type="STRING" id="287098.SAMN05421665_2722"/>
<reference evidence="2" key="1">
    <citation type="submission" date="2017-01" db="EMBL/GenBank/DDBJ databases">
        <authorList>
            <person name="Varghese N."/>
            <person name="Submissions S."/>
        </authorList>
    </citation>
    <scope>NUCLEOTIDE SEQUENCE [LARGE SCALE GENOMIC DNA]</scope>
    <source>
        <strain evidence="2">DSM 29591</strain>
    </source>
</reference>
<evidence type="ECO:0000313" key="1">
    <source>
        <dbReference type="EMBL" id="SIT88472.1"/>
    </source>
</evidence>
<evidence type="ECO:0000313" key="2">
    <source>
        <dbReference type="Proteomes" id="UP000186997"/>
    </source>
</evidence>
<dbReference type="EMBL" id="FTPR01000002">
    <property type="protein sequence ID" value="SIT88472.1"/>
    <property type="molecule type" value="Genomic_DNA"/>
</dbReference>
<proteinExistence type="predicted"/>
<accession>A0A1R3XBP2</accession>